<dbReference type="EC" id="5.4.99.-" evidence="4"/>
<dbReference type="InterPro" id="IPR018496">
    <property type="entry name" value="PsdUridine_synth_RsuA/RluB_CS"/>
</dbReference>
<evidence type="ECO:0000313" key="6">
    <source>
        <dbReference type="EMBL" id="MCC9295833.1"/>
    </source>
</evidence>
<dbReference type="PANTHER" id="PTHR47683">
    <property type="entry name" value="PSEUDOURIDINE SYNTHASE FAMILY PROTEIN-RELATED"/>
    <property type="match status" value="1"/>
</dbReference>
<dbReference type="SUPFAM" id="SSF55120">
    <property type="entry name" value="Pseudouridine synthase"/>
    <property type="match status" value="1"/>
</dbReference>
<dbReference type="PROSITE" id="PS01149">
    <property type="entry name" value="PSI_RSU"/>
    <property type="match status" value="1"/>
</dbReference>
<name>A0ABS8NAX1_9CLOT</name>
<dbReference type="SMART" id="SM00363">
    <property type="entry name" value="S4"/>
    <property type="match status" value="1"/>
</dbReference>
<dbReference type="CDD" id="cd00165">
    <property type="entry name" value="S4"/>
    <property type="match status" value="1"/>
</dbReference>
<evidence type="ECO:0000313" key="7">
    <source>
        <dbReference type="Proteomes" id="UP001165422"/>
    </source>
</evidence>
<comment type="caution">
    <text evidence="6">The sequence shown here is derived from an EMBL/GenBank/DDBJ whole genome shotgun (WGS) entry which is preliminary data.</text>
</comment>
<evidence type="ECO:0000256" key="4">
    <source>
        <dbReference type="RuleBase" id="RU003887"/>
    </source>
</evidence>
<evidence type="ECO:0000259" key="5">
    <source>
        <dbReference type="SMART" id="SM00363"/>
    </source>
</evidence>
<comment type="similarity">
    <text evidence="1 4">Belongs to the pseudouridine synthase RsuA family.</text>
</comment>
<evidence type="ECO:0000256" key="1">
    <source>
        <dbReference type="ARBA" id="ARBA00008348"/>
    </source>
</evidence>
<dbReference type="Gene3D" id="3.10.290.10">
    <property type="entry name" value="RNA-binding S4 domain"/>
    <property type="match status" value="1"/>
</dbReference>
<evidence type="ECO:0000256" key="2">
    <source>
        <dbReference type="ARBA" id="ARBA00023235"/>
    </source>
</evidence>
<keyword evidence="3" id="KW-0694">RNA-binding</keyword>
<dbReference type="InterPro" id="IPR006145">
    <property type="entry name" value="PsdUridine_synth_RsuA/RluA"/>
</dbReference>
<dbReference type="NCBIfam" id="TIGR00093">
    <property type="entry name" value="pseudouridine synthase"/>
    <property type="match status" value="1"/>
</dbReference>
<keyword evidence="2 4" id="KW-0413">Isomerase</keyword>
<dbReference type="PANTHER" id="PTHR47683:SF2">
    <property type="entry name" value="RNA-BINDING S4 DOMAIN-CONTAINING PROTEIN"/>
    <property type="match status" value="1"/>
</dbReference>
<dbReference type="Gene3D" id="3.30.70.580">
    <property type="entry name" value="Pseudouridine synthase I, catalytic domain, N-terminal subdomain"/>
    <property type="match status" value="1"/>
</dbReference>
<dbReference type="EMBL" id="JAJJPB010000019">
    <property type="protein sequence ID" value="MCC9295833.1"/>
    <property type="molecule type" value="Genomic_DNA"/>
</dbReference>
<dbReference type="CDD" id="cd02870">
    <property type="entry name" value="PseudoU_synth_RsuA_like"/>
    <property type="match status" value="1"/>
</dbReference>
<dbReference type="Gene3D" id="3.30.70.1560">
    <property type="entry name" value="Alpha-L RNA-binding motif"/>
    <property type="match status" value="1"/>
</dbReference>
<gene>
    <name evidence="6" type="ORF">LN736_13280</name>
</gene>
<dbReference type="InterPro" id="IPR020103">
    <property type="entry name" value="PsdUridine_synth_cat_dom_sf"/>
</dbReference>
<keyword evidence="7" id="KW-1185">Reference proteome</keyword>
<dbReference type="InterPro" id="IPR050343">
    <property type="entry name" value="RsuA_PseudoU_synthase"/>
</dbReference>
<dbReference type="InterPro" id="IPR002942">
    <property type="entry name" value="S4_RNA-bd"/>
</dbReference>
<proteinExistence type="inferred from homology"/>
<dbReference type="InterPro" id="IPR000748">
    <property type="entry name" value="PsdUridine_synth_RsuA/RluB/E/F"/>
</dbReference>
<evidence type="ECO:0000256" key="3">
    <source>
        <dbReference type="PROSITE-ProRule" id="PRU00182"/>
    </source>
</evidence>
<dbReference type="InterPro" id="IPR020094">
    <property type="entry name" value="TruA/RsuA/RluB/E/F_N"/>
</dbReference>
<dbReference type="InterPro" id="IPR042092">
    <property type="entry name" value="PsdUridine_s_RsuA/RluB/E/F_cat"/>
</dbReference>
<dbReference type="RefSeq" id="WP_150358991.1">
    <property type="nucleotide sequence ID" value="NZ_JAJJPB010000019.1"/>
</dbReference>
<dbReference type="Pfam" id="PF00849">
    <property type="entry name" value="PseudoU_synth_2"/>
    <property type="match status" value="1"/>
</dbReference>
<dbReference type="InterPro" id="IPR036986">
    <property type="entry name" value="S4_RNA-bd_sf"/>
</dbReference>
<reference evidence="6" key="1">
    <citation type="submission" date="2021-11" db="EMBL/GenBank/DDBJ databases">
        <authorList>
            <person name="Qingchun L."/>
            <person name="Dong Z."/>
            <person name="Zongwei Q."/>
            <person name="Jia Z."/>
            <person name="Duotao L."/>
        </authorList>
    </citation>
    <scope>NUCLEOTIDE SEQUENCE</scope>
    <source>
        <strain evidence="6">WLY-B-L2</strain>
    </source>
</reference>
<dbReference type="PROSITE" id="PS50889">
    <property type="entry name" value="S4"/>
    <property type="match status" value="1"/>
</dbReference>
<organism evidence="6 7">
    <name type="scientific">Clostridium aromativorans</name>
    <dbReference type="NCBI Taxonomy" id="2836848"/>
    <lineage>
        <taxon>Bacteria</taxon>
        <taxon>Bacillati</taxon>
        <taxon>Bacillota</taxon>
        <taxon>Clostridia</taxon>
        <taxon>Eubacteriales</taxon>
        <taxon>Clostridiaceae</taxon>
        <taxon>Clostridium</taxon>
    </lineage>
</organism>
<dbReference type="Pfam" id="PF01479">
    <property type="entry name" value="S4"/>
    <property type="match status" value="1"/>
</dbReference>
<sequence>MIERLQKYMSYCGVASRRKCENIILQGRVKVNGITVNKLGVKIDDKMDVISVDNVIIKKREKKIYILLNKPIGYVSTVKDDRGRNTLLDIVKVKERIYPIGRLDYNTSGLIILTNDGEVYNNIAHPKRERNKVYIATLRGIPSNDAIEKFKNGLDIGGYITAAANFKVINANKNKNESKVKIEIHEGKNRQIRKMCDKIGCPVLKLTRIAIGDIQLGDLKEGSWRYLNKEEINYIKK</sequence>
<protein>
    <recommendedName>
        <fullName evidence="4">Pseudouridine synthase</fullName>
        <ecNumber evidence="4">5.4.99.-</ecNumber>
    </recommendedName>
</protein>
<dbReference type="SUPFAM" id="SSF55174">
    <property type="entry name" value="Alpha-L RNA-binding motif"/>
    <property type="match status" value="1"/>
</dbReference>
<feature type="domain" description="RNA-binding S4" evidence="5">
    <location>
        <begin position="3"/>
        <end position="61"/>
    </location>
</feature>
<accession>A0ABS8NAX1</accession>
<dbReference type="Proteomes" id="UP001165422">
    <property type="component" value="Unassembled WGS sequence"/>
</dbReference>